<evidence type="ECO:0000256" key="1">
    <source>
        <dbReference type="SAM" id="SignalP"/>
    </source>
</evidence>
<dbReference type="EMBL" id="CM017635">
    <property type="protein sequence ID" value="TYH33404.1"/>
    <property type="molecule type" value="Genomic_DNA"/>
</dbReference>
<proteinExistence type="predicted"/>
<evidence type="ECO:0000313" key="2">
    <source>
        <dbReference type="EMBL" id="TYH33404.1"/>
    </source>
</evidence>
<evidence type="ECO:0000313" key="3">
    <source>
        <dbReference type="Proteomes" id="UP000322667"/>
    </source>
</evidence>
<reference evidence="2 3" key="1">
    <citation type="submission" date="2019-07" db="EMBL/GenBank/DDBJ databases">
        <title>WGS assembly of Gossypium tomentosum.</title>
        <authorList>
            <person name="Chen Z.J."/>
            <person name="Sreedasyam A."/>
            <person name="Ando A."/>
            <person name="Song Q."/>
            <person name="De L."/>
            <person name="Hulse-Kemp A."/>
            <person name="Ding M."/>
            <person name="Ye W."/>
            <person name="Kirkbride R."/>
            <person name="Jenkins J."/>
            <person name="Plott C."/>
            <person name="Lovell J."/>
            <person name="Lin Y.-M."/>
            <person name="Vaughn R."/>
            <person name="Liu B."/>
            <person name="Li W."/>
            <person name="Simpson S."/>
            <person name="Scheffler B."/>
            <person name="Saski C."/>
            <person name="Grover C."/>
            <person name="Hu G."/>
            <person name="Conover J."/>
            <person name="Carlson J."/>
            <person name="Shu S."/>
            <person name="Boston L."/>
            <person name="Williams M."/>
            <person name="Peterson D."/>
            <person name="Mcgee K."/>
            <person name="Jones D."/>
            <person name="Wendel J."/>
            <person name="Stelly D."/>
            <person name="Grimwood J."/>
            <person name="Schmutz J."/>
        </authorList>
    </citation>
    <scope>NUCLEOTIDE SEQUENCE [LARGE SCALE GENOMIC DNA]</scope>
    <source>
        <strain evidence="2">7179.01</strain>
    </source>
</reference>
<keyword evidence="3" id="KW-1185">Reference proteome</keyword>
<sequence length="81" mass="9411">MLRAPLFCVCLNLLQMQCGLKTPQCTIQGSLTKPADVTILRHKPKSCEFQTHKGDRIKVHYRVCWLQLDILFLYYKCSLDP</sequence>
<dbReference type="Proteomes" id="UP000322667">
    <property type="component" value="Chromosome D13"/>
</dbReference>
<gene>
    <name evidence="2" type="ORF">ES332_D13G056900v1</name>
</gene>
<dbReference type="AlphaFoldDB" id="A0A5D2HT64"/>
<name>A0A5D2HT64_GOSTO</name>
<feature type="signal peptide" evidence="1">
    <location>
        <begin position="1"/>
        <end position="19"/>
    </location>
</feature>
<keyword evidence="1" id="KW-0732">Signal</keyword>
<accession>A0A5D2HT64</accession>
<protein>
    <submittedName>
        <fullName evidence="2">Uncharacterized protein</fullName>
    </submittedName>
</protein>
<organism evidence="2 3">
    <name type="scientific">Gossypium tomentosum</name>
    <name type="common">Hawaiian cotton</name>
    <name type="synonym">Gossypium sandvicense</name>
    <dbReference type="NCBI Taxonomy" id="34277"/>
    <lineage>
        <taxon>Eukaryota</taxon>
        <taxon>Viridiplantae</taxon>
        <taxon>Streptophyta</taxon>
        <taxon>Embryophyta</taxon>
        <taxon>Tracheophyta</taxon>
        <taxon>Spermatophyta</taxon>
        <taxon>Magnoliopsida</taxon>
        <taxon>eudicotyledons</taxon>
        <taxon>Gunneridae</taxon>
        <taxon>Pentapetalae</taxon>
        <taxon>rosids</taxon>
        <taxon>malvids</taxon>
        <taxon>Malvales</taxon>
        <taxon>Malvaceae</taxon>
        <taxon>Malvoideae</taxon>
        <taxon>Gossypium</taxon>
    </lineage>
</organism>
<feature type="chain" id="PRO_5022732426" evidence="1">
    <location>
        <begin position="20"/>
        <end position="81"/>
    </location>
</feature>